<keyword evidence="4" id="KW-1185">Reference proteome</keyword>
<organism evidence="3 4">
    <name type="scientific">Streptomyces aurantiacus</name>
    <dbReference type="NCBI Taxonomy" id="47760"/>
    <lineage>
        <taxon>Bacteria</taxon>
        <taxon>Bacillati</taxon>
        <taxon>Actinomycetota</taxon>
        <taxon>Actinomycetes</taxon>
        <taxon>Kitasatosporales</taxon>
        <taxon>Streptomycetaceae</taxon>
        <taxon>Streptomyces</taxon>
        <taxon>Streptomyces aurantiacus group</taxon>
    </lineage>
</organism>
<dbReference type="AlphaFoldDB" id="A0A7G1PGR9"/>
<dbReference type="Gene3D" id="3.10.450.40">
    <property type="match status" value="1"/>
</dbReference>
<reference evidence="3 4" key="1">
    <citation type="journal article" date="2014" name="Int. J. Syst. Evol. Microbiol.">
        <title>Complete genome sequence of Corynebacterium casei LMG S-19264T (=DSM 44701T), isolated from a smear-ripened cheese.</title>
        <authorList>
            <consortium name="US DOE Joint Genome Institute (JGI-PGF)"/>
            <person name="Walter F."/>
            <person name="Albersmeier A."/>
            <person name="Kalinowski J."/>
            <person name="Ruckert C."/>
        </authorList>
    </citation>
    <scope>NUCLEOTIDE SEQUENCE [LARGE SCALE GENOMIC DNA]</scope>
    <source>
        <strain evidence="3 4">JCM 4677</strain>
    </source>
</reference>
<accession>A0A7G1PGR9</accession>
<evidence type="ECO:0000313" key="3">
    <source>
        <dbReference type="EMBL" id="BCL33090.1"/>
    </source>
</evidence>
<feature type="compositionally biased region" description="Basic and acidic residues" evidence="1">
    <location>
        <begin position="47"/>
        <end position="67"/>
    </location>
</feature>
<sequence length="73" mass="8031">MGGGTLTEVEAEMEHGRAVWSVKIVKDGVRYEVHVDRSSGAITRSRTKADDDRGGHHAEDRDGDEGRHGRHHG</sequence>
<gene>
    <name evidence="3" type="ORF">GCM10017557_79490</name>
</gene>
<dbReference type="Pfam" id="PF03413">
    <property type="entry name" value="PepSY"/>
    <property type="match status" value="1"/>
</dbReference>
<feature type="region of interest" description="Disordered" evidence="1">
    <location>
        <begin position="37"/>
        <end position="73"/>
    </location>
</feature>
<evidence type="ECO:0000256" key="1">
    <source>
        <dbReference type="SAM" id="MobiDB-lite"/>
    </source>
</evidence>
<dbReference type="EMBL" id="AP023440">
    <property type="protein sequence ID" value="BCL33090.1"/>
    <property type="molecule type" value="Genomic_DNA"/>
</dbReference>
<feature type="domain" description="PepSY" evidence="2">
    <location>
        <begin position="4"/>
        <end position="45"/>
    </location>
</feature>
<proteinExistence type="predicted"/>
<evidence type="ECO:0000313" key="4">
    <source>
        <dbReference type="Proteomes" id="UP000516444"/>
    </source>
</evidence>
<evidence type="ECO:0000259" key="2">
    <source>
        <dbReference type="Pfam" id="PF03413"/>
    </source>
</evidence>
<dbReference type="KEGG" id="sgm:GCM10017557_79490"/>
<protein>
    <recommendedName>
        <fullName evidence="2">PepSY domain-containing protein</fullName>
    </recommendedName>
</protein>
<dbReference type="InterPro" id="IPR025711">
    <property type="entry name" value="PepSY"/>
</dbReference>
<dbReference type="Proteomes" id="UP000516444">
    <property type="component" value="Chromosome"/>
</dbReference>
<name>A0A7G1PGR9_9ACTN</name>